<evidence type="ECO:0000256" key="2">
    <source>
        <dbReference type="SAM" id="MobiDB-lite"/>
    </source>
</evidence>
<dbReference type="InterPro" id="IPR019309">
    <property type="entry name" value="WASHC3"/>
</dbReference>
<keyword evidence="4" id="KW-1185">Reference proteome</keyword>
<dbReference type="InParanoid" id="A0A2R5G7T0"/>
<dbReference type="AlphaFoldDB" id="A0A2R5G7T0"/>
<feature type="region of interest" description="Disordered" evidence="2">
    <location>
        <begin position="117"/>
        <end position="137"/>
    </location>
</feature>
<dbReference type="PANTHER" id="PTHR13015:SF0">
    <property type="entry name" value="WASH COMPLEX SUBUNIT 3"/>
    <property type="match status" value="1"/>
</dbReference>
<feature type="region of interest" description="Disordered" evidence="2">
    <location>
        <begin position="337"/>
        <end position="356"/>
    </location>
</feature>
<proteinExistence type="inferred from homology"/>
<dbReference type="Pfam" id="PF10152">
    <property type="entry name" value="CCDC53"/>
    <property type="match status" value="1"/>
</dbReference>
<comment type="caution">
    <text evidence="3">The sequence shown here is derived from an EMBL/GenBank/DDBJ whole genome shotgun (WGS) entry which is preliminary data.</text>
</comment>
<dbReference type="GO" id="GO:0030041">
    <property type="term" value="P:actin filament polymerization"/>
    <property type="evidence" value="ECO:0007669"/>
    <property type="project" value="TreeGrafter"/>
</dbReference>
<dbReference type="EMBL" id="BEYU01000003">
    <property type="protein sequence ID" value="GBG24091.1"/>
    <property type="molecule type" value="Genomic_DNA"/>
</dbReference>
<evidence type="ECO:0000256" key="1">
    <source>
        <dbReference type="ARBA" id="ARBA00006290"/>
    </source>
</evidence>
<sequence length="441" mass="46682">MAQETSDIDAGEDDYDSVQVKFAALKRAVQAQVSAWREQSALARLAALKSLSEFSRSLVKRVRARADKLAEPLRRPSAVSLLKTQVTDLQTRLEKLEDLVRANSAATNSAVANQAASRFPSALPNQPPARASLASNASSTSASASATSSSHSLNQDPAYAKYRRMLSFGVPRSAVDQAMTKDGVDPKGLDGAAAAPAAGPGGDAATKSGMSTAGLPKRAPAFSASALQQVRLRTAKASASDKSSAKTPQRASRGVITLQDLQGVKLKSTPLKKASSSSSSSLAAKTPQRAARGVVTLADLQGVKLRATPQRSKAPPRARGNTPGAILSLEQLQQVKLRPSTPSVVDKENCKNSSNKKVSFRLRKTTIDRSPGGTPSKAMQSRPGGSRHVLRTPLQERSPSRARSDGEFLELALRRKFASLHAMRQSSPQQWSPGTNSSFLV</sequence>
<accession>A0A2R5G7T0</accession>
<gene>
    <name evidence="3" type="ORF">FCC1311_003092</name>
</gene>
<feature type="compositionally biased region" description="Low complexity" evidence="2">
    <location>
        <begin position="235"/>
        <end position="246"/>
    </location>
</feature>
<dbReference type="Proteomes" id="UP000241890">
    <property type="component" value="Unassembled WGS sequence"/>
</dbReference>
<dbReference type="GO" id="GO:0006887">
    <property type="term" value="P:exocytosis"/>
    <property type="evidence" value="ECO:0007669"/>
    <property type="project" value="TreeGrafter"/>
</dbReference>
<evidence type="ECO:0000313" key="3">
    <source>
        <dbReference type="EMBL" id="GBG24091.1"/>
    </source>
</evidence>
<name>A0A2R5G7T0_9STRA</name>
<dbReference type="OrthoDB" id="10066480at2759"/>
<protein>
    <submittedName>
        <fullName evidence="3">Proline-rich protein 11</fullName>
    </submittedName>
</protein>
<dbReference type="GO" id="GO:0071203">
    <property type="term" value="C:WASH complex"/>
    <property type="evidence" value="ECO:0007669"/>
    <property type="project" value="InterPro"/>
</dbReference>
<organism evidence="3 4">
    <name type="scientific">Hondaea fermentalgiana</name>
    <dbReference type="NCBI Taxonomy" id="2315210"/>
    <lineage>
        <taxon>Eukaryota</taxon>
        <taxon>Sar</taxon>
        <taxon>Stramenopiles</taxon>
        <taxon>Bigyra</taxon>
        <taxon>Labyrinthulomycetes</taxon>
        <taxon>Thraustochytrida</taxon>
        <taxon>Thraustochytriidae</taxon>
        <taxon>Hondaea</taxon>
    </lineage>
</organism>
<evidence type="ECO:0000313" key="4">
    <source>
        <dbReference type="Proteomes" id="UP000241890"/>
    </source>
</evidence>
<feature type="region of interest" description="Disordered" evidence="2">
    <location>
        <begin position="233"/>
        <end position="290"/>
    </location>
</feature>
<feature type="compositionally biased region" description="Low complexity" evidence="2">
    <location>
        <begin position="265"/>
        <end position="287"/>
    </location>
</feature>
<feature type="region of interest" description="Disordered" evidence="2">
    <location>
        <begin position="180"/>
        <end position="213"/>
    </location>
</feature>
<feature type="region of interest" description="Disordered" evidence="2">
    <location>
        <begin position="365"/>
        <end position="389"/>
    </location>
</feature>
<comment type="similarity">
    <text evidence="1">Belongs to the CCDC53 family.</text>
</comment>
<dbReference type="PANTHER" id="PTHR13015">
    <property type="entry name" value="PROTEIN AD-016-RELATED"/>
    <property type="match status" value="1"/>
</dbReference>
<reference evidence="3 4" key="1">
    <citation type="submission" date="2017-12" db="EMBL/GenBank/DDBJ databases">
        <title>Sequencing, de novo assembly and annotation of complete genome of a new Thraustochytrid species, strain FCC1311.</title>
        <authorList>
            <person name="Sedici K."/>
            <person name="Godart F."/>
            <person name="Aiese Cigliano R."/>
            <person name="Sanseverino W."/>
            <person name="Barakat M."/>
            <person name="Ortet P."/>
            <person name="Marechal E."/>
            <person name="Cagnac O."/>
            <person name="Amato A."/>
        </authorList>
    </citation>
    <scope>NUCLEOTIDE SEQUENCE [LARGE SCALE GENOMIC DNA]</scope>
</reference>